<dbReference type="InterPro" id="IPR024253">
    <property type="entry name" value="Phosducin_thioredoxin-like_dom"/>
</dbReference>
<dbReference type="Pfam" id="PF02114">
    <property type="entry name" value="Phosducin"/>
    <property type="match status" value="1"/>
</dbReference>
<evidence type="ECO:0000313" key="3">
    <source>
        <dbReference type="EMBL" id="RWS11037.1"/>
    </source>
</evidence>
<comment type="similarity">
    <text evidence="1">Belongs to the phosducin family.</text>
</comment>
<dbReference type="PANTHER" id="PTHR45809:SF3">
    <property type="entry name" value="VIRAL IAP-ASSOCIATED FACTOR HOMOLOG"/>
    <property type="match status" value="1"/>
</dbReference>
<name>A0A3S4R395_9ACAR</name>
<evidence type="ECO:0000313" key="4">
    <source>
        <dbReference type="Proteomes" id="UP000285301"/>
    </source>
</evidence>
<dbReference type="PANTHER" id="PTHR45809">
    <property type="entry name" value="VIRAL IAP-ASSOCIATED FACTOR HOMOLOG"/>
    <property type="match status" value="1"/>
</dbReference>
<accession>A0A3S4R395</accession>
<keyword evidence="4" id="KW-1185">Reference proteome</keyword>
<dbReference type="STRING" id="1965070.A0A3S4R395"/>
<dbReference type="InterPro" id="IPR036249">
    <property type="entry name" value="Thioredoxin-like_sf"/>
</dbReference>
<evidence type="ECO:0000259" key="2">
    <source>
        <dbReference type="Pfam" id="PF02114"/>
    </source>
</evidence>
<dbReference type="OrthoDB" id="45518at2759"/>
<gene>
    <name evidence="3" type="ORF">B4U79_10214</name>
</gene>
<dbReference type="SUPFAM" id="SSF52833">
    <property type="entry name" value="Thioredoxin-like"/>
    <property type="match status" value="1"/>
</dbReference>
<dbReference type="EMBL" id="NCKU01001871">
    <property type="protein sequence ID" value="RWS11037.1"/>
    <property type="molecule type" value="Genomic_DNA"/>
</dbReference>
<dbReference type="InterPro" id="IPR051498">
    <property type="entry name" value="Phosducin-like_chap/apop_reg"/>
</dbReference>
<dbReference type="CDD" id="cd02988">
    <property type="entry name" value="Phd_like_VIAF"/>
    <property type="match status" value="1"/>
</dbReference>
<dbReference type="Proteomes" id="UP000285301">
    <property type="component" value="Unassembled WGS sequence"/>
</dbReference>
<organism evidence="3 4">
    <name type="scientific">Dinothrombium tinctorium</name>
    <dbReference type="NCBI Taxonomy" id="1965070"/>
    <lineage>
        <taxon>Eukaryota</taxon>
        <taxon>Metazoa</taxon>
        <taxon>Ecdysozoa</taxon>
        <taxon>Arthropoda</taxon>
        <taxon>Chelicerata</taxon>
        <taxon>Arachnida</taxon>
        <taxon>Acari</taxon>
        <taxon>Acariformes</taxon>
        <taxon>Trombidiformes</taxon>
        <taxon>Prostigmata</taxon>
        <taxon>Anystina</taxon>
        <taxon>Parasitengona</taxon>
        <taxon>Trombidioidea</taxon>
        <taxon>Trombidiidae</taxon>
        <taxon>Dinothrombium</taxon>
    </lineage>
</organism>
<dbReference type="GO" id="GO:0006457">
    <property type="term" value="P:protein folding"/>
    <property type="evidence" value="ECO:0007669"/>
    <property type="project" value="TreeGrafter"/>
</dbReference>
<protein>
    <submittedName>
        <fullName evidence="3">Viral IAP-associated factor-like isoform X1</fullName>
    </submittedName>
</protein>
<comment type="caution">
    <text evidence="3">The sequence shown here is derived from an EMBL/GenBank/DDBJ whole genome shotgun (WGS) entry which is preliminary data.</text>
</comment>
<feature type="domain" description="Phosducin" evidence="2">
    <location>
        <begin position="49"/>
        <end position="164"/>
    </location>
</feature>
<sequence>MEDTQWNDILRAKGIIKPSAAEEVETKRCDQLAGEQKKNTKDDFDELLDDDDELALREYRIKRLQQIKAEAMKNTFGEVREITKQDYVDEVNKAGDGVYVILHVYKPELPLCKLINKYLNELAQKFPHTKFLKSIAALCIPNYPDSNLPSIFVYLNGELKKQFIGESTFGGLKLKIEG</sequence>
<reference evidence="3 4" key="1">
    <citation type="journal article" date="2018" name="Gigascience">
        <title>Genomes of trombidid mites reveal novel predicted allergens and laterally-transferred genes associated with secondary metabolism.</title>
        <authorList>
            <person name="Dong X."/>
            <person name="Chaisiri K."/>
            <person name="Xia D."/>
            <person name="Armstrong S.D."/>
            <person name="Fang Y."/>
            <person name="Donnelly M.J."/>
            <person name="Kadowaki T."/>
            <person name="McGarry J.W."/>
            <person name="Darby A.C."/>
            <person name="Makepeace B.L."/>
        </authorList>
    </citation>
    <scope>NUCLEOTIDE SEQUENCE [LARGE SCALE GENOMIC DNA]</scope>
    <source>
        <strain evidence="3">UoL-WK</strain>
    </source>
</reference>
<dbReference type="AlphaFoldDB" id="A0A3S4R395"/>
<evidence type="ECO:0000256" key="1">
    <source>
        <dbReference type="ARBA" id="ARBA00009686"/>
    </source>
</evidence>
<proteinExistence type="inferred from homology"/>
<dbReference type="GO" id="GO:0005737">
    <property type="term" value="C:cytoplasm"/>
    <property type="evidence" value="ECO:0007669"/>
    <property type="project" value="TreeGrafter"/>
</dbReference>
<dbReference type="Gene3D" id="3.40.30.10">
    <property type="entry name" value="Glutaredoxin"/>
    <property type="match status" value="1"/>
</dbReference>